<dbReference type="GO" id="GO:0006231">
    <property type="term" value="P:dTMP biosynthetic process"/>
    <property type="evidence" value="ECO:0007669"/>
    <property type="project" value="InterPro"/>
</dbReference>
<dbReference type="SUPFAM" id="SSF55831">
    <property type="entry name" value="Thymidylate synthase/dCMP hydroxymethylase"/>
    <property type="match status" value="1"/>
</dbReference>
<proteinExistence type="predicted"/>
<keyword evidence="5" id="KW-1133">Transmembrane helix</keyword>
<dbReference type="PANTHER" id="PTHR11548">
    <property type="entry name" value="THYMIDYLATE SYNTHASE 1"/>
    <property type="match status" value="1"/>
</dbReference>
<dbReference type="InterPro" id="IPR045097">
    <property type="entry name" value="Thymidate_synth/dCMP_Mease"/>
</dbReference>
<evidence type="ECO:0000256" key="5">
    <source>
        <dbReference type="SAM" id="Phobius"/>
    </source>
</evidence>
<evidence type="ECO:0000256" key="4">
    <source>
        <dbReference type="ARBA" id="ARBA00022679"/>
    </source>
</evidence>
<evidence type="ECO:0000313" key="7">
    <source>
        <dbReference type="EMBL" id="CAF1324431.1"/>
    </source>
</evidence>
<sequence length="392" mass="45031">VLFVAAFIVTGITGNTIIKLFIPHIIVGALSCLRTIGSALVVVGYQSGRPIILYVNLFLHVSLFSASVTVETVIIDMLAIEQTIALNTMYVFLGAYFVSIIDLVTTGHCFFQMCAVPQRSPKEKRQETPDVQTEESPLFKLRQMDTIDRYNHQYFNLIRCVIDTGIVKSDEHGAMVKSLFSSSNMHFNLRTSELPLLNFHCYDVWYCIKELLWVANGCRNPMIHQKKTMDAENSNNLQKISKKVGYTYWKKDDLEDLIRLIKADPNSHRLIICGWNVKDVPLTFVLPCDILCQFNVTNGTLSCLVYECSSNLYIEVPFKVALFSLLTYMIAHVCHLDVGEFIYSVGDIYFNEEQHDLLNEELRKKSRFPKLKIKKQIQRIVDFKFEDFLLDF</sequence>
<dbReference type="InterPro" id="IPR036926">
    <property type="entry name" value="Thymidate_synth/dCMP_Mease_sf"/>
</dbReference>
<keyword evidence="5" id="KW-0812">Transmembrane</keyword>
<dbReference type="Pfam" id="PF00303">
    <property type="entry name" value="Thymidylat_synt"/>
    <property type="match status" value="1"/>
</dbReference>
<organism evidence="8 9">
    <name type="scientific">Didymodactylos carnosus</name>
    <dbReference type="NCBI Taxonomy" id="1234261"/>
    <lineage>
        <taxon>Eukaryota</taxon>
        <taxon>Metazoa</taxon>
        <taxon>Spiralia</taxon>
        <taxon>Gnathifera</taxon>
        <taxon>Rotifera</taxon>
        <taxon>Eurotatoria</taxon>
        <taxon>Bdelloidea</taxon>
        <taxon>Philodinida</taxon>
        <taxon>Philodinidae</taxon>
        <taxon>Didymodactylos</taxon>
    </lineage>
</organism>
<evidence type="ECO:0000256" key="2">
    <source>
        <dbReference type="ARBA" id="ARBA00015931"/>
    </source>
</evidence>
<evidence type="ECO:0000259" key="6">
    <source>
        <dbReference type="Pfam" id="PF00303"/>
    </source>
</evidence>
<evidence type="ECO:0000313" key="9">
    <source>
        <dbReference type="Proteomes" id="UP000682733"/>
    </source>
</evidence>
<dbReference type="EC" id="2.1.1.45" evidence="1"/>
<dbReference type="AlphaFoldDB" id="A0A8S2R2K4"/>
<feature type="transmembrane region" description="Helical" evidence="5">
    <location>
        <begin position="51"/>
        <end position="70"/>
    </location>
</feature>
<dbReference type="Proteomes" id="UP000682733">
    <property type="component" value="Unassembled WGS sequence"/>
</dbReference>
<dbReference type="Gene3D" id="3.30.572.10">
    <property type="entry name" value="Thymidylate synthase/dCMP hydroxymethylase domain"/>
    <property type="match status" value="1"/>
</dbReference>
<gene>
    <name evidence="7" type="ORF">OVA965_LOCUS29592</name>
    <name evidence="8" type="ORF">TMI583_LOCUS30370</name>
</gene>
<dbReference type="PRINTS" id="PR00108">
    <property type="entry name" value="THYMDSNTHASE"/>
</dbReference>
<comment type="caution">
    <text evidence="8">The sequence shown here is derived from an EMBL/GenBank/DDBJ whole genome shotgun (WGS) entry which is preliminary data.</text>
</comment>
<dbReference type="PANTHER" id="PTHR11548:SF1">
    <property type="entry name" value="THYMIDYLATE SYNTHASE 1"/>
    <property type="match status" value="1"/>
</dbReference>
<dbReference type="GO" id="GO:0005829">
    <property type="term" value="C:cytosol"/>
    <property type="evidence" value="ECO:0007669"/>
    <property type="project" value="TreeGrafter"/>
</dbReference>
<dbReference type="InterPro" id="IPR023451">
    <property type="entry name" value="Thymidate_synth/dCMP_Mease_dom"/>
</dbReference>
<evidence type="ECO:0000313" key="8">
    <source>
        <dbReference type="EMBL" id="CAF4135114.1"/>
    </source>
</evidence>
<dbReference type="InterPro" id="IPR000398">
    <property type="entry name" value="Thymidylate_synthase"/>
</dbReference>
<dbReference type="NCBIfam" id="TIGR03284">
    <property type="entry name" value="thym_sym"/>
    <property type="match status" value="1"/>
</dbReference>
<accession>A0A8S2R2K4</accession>
<reference evidence="8" key="1">
    <citation type="submission" date="2021-02" db="EMBL/GenBank/DDBJ databases">
        <authorList>
            <person name="Nowell W R."/>
        </authorList>
    </citation>
    <scope>NUCLEOTIDE SEQUENCE</scope>
</reference>
<name>A0A8S2R2K4_9BILA</name>
<evidence type="ECO:0000256" key="1">
    <source>
        <dbReference type="ARBA" id="ARBA00011947"/>
    </source>
</evidence>
<dbReference type="Proteomes" id="UP000677228">
    <property type="component" value="Unassembled WGS sequence"/>
</dbReference>
<dbReference type="GO" id="GO:0004799">
    <property type="term" value="F:thymidylate synthase activity"/>
    <property type="evidence" value="ECO:0007669"/>
    <property type="project" value="UniProtKB-EC"/>
</dbReference>
<feature type="domain" description="Thymidylate synthase/dCMP hydroxymethylase" evidence="6">
    <location>
        <begin position="152"/>
        <end position="390"/>
    </location>
</feature>
<keyword evidence="4" id="KW-0808">Transferase</keyword>
<feature type="transmembrane region" description="Helical" evidence="5">
    <location>
        <begin position="20"/>
        <end position="44"/>
    </location>
</feature>
<keyword evidence="3" id="KW-0489">Methyltransferase</keyword>
<protein>
    <recommendedName>
        <fullName evidence="2">Thymidylate synthase</fullName>
        <ecNumber evidence="1">2.1.1.45</ecNumber>
    </recommendedName>
</protein>
<dbReference type="EMBL" id="CAJNOK010020928">
    <property type="protein sequence ID" value="CAF1324431.1"/>
    <property type="molecule type" value="Genomic_DNA"/>
</dbReference>
<dbReference type="EMBL" id="CAJOBA010042537">
    <property type="protein sequence ID" value="CAF4135114.1"/>
    <property type="molecule type" value="Genomic_DNA"/>
</dbReference>
<keyword evidence="5" id="KW-0472">Membrane</keyword>
<feature type="transmembrane region" description="Helical" evidence="5">
    <location>
        <begin position="90"/>
        <end position="116"/>
    </location>
</feature>
<feature type="non-terminal residue" evidence="8">
    <location>
        <position position="392"/>
    </location>
</feature>
<evidence type="ECO:0000256" key="3">
    <source>
        <dbReference type="ARBA" id="ARBA00022603"/>
    </source>
</evidence>
<dbReference type="GO" id="GO:0032259">
    <property type="term" value="P:methylation"/>
    <property type="evidence" value="ECO:0007669"/>
    <property type="project" value="UniProtKB-KW"/>
</dbReference>